<dbReference type="PANTHER" id="PTHR33930">
    <property type="entry name" value="ALKYL HYDROPEROXIDE REDUCTASE AHPD"/>
    <property type="match status" value="1"/>
</dbReference>
<dbReference type="Gene3D" id="1.20.1290.10">
    <property type="entry name" value="AhpD-like"/>
    <property type="match status" value="1"/>
</dbReference>
<sequence length="121" mass="13629">MENQKTPSVEQILQMMEQNLGEKPVPMIMMSKLVPEWVPKQAQEGKFVFDLPNISEKYKHLIIIAAALAAGSKMCTEMYMKKAKKAGITNEEIGEAILTAPFRTSFNRVCHCLDGIQKITE</sequence>
<dbReference type="AlphaFoldDB" id="A0A1I6E0D7"/>
<proteinExistence type="predicted"/>
<dbReference type="InterPro" id="IPR029032">
    <property type="entry name" value="AhpD-like"/>
</dbReference>
<dbReference type="GO" id="GO:0051920">
    <property type="term" value="F:peroxiredoxin activity"/>
    <property type="evidence" value="ECO:0007669"/>
    <property type="project" value="InterPro"/>
</dbReference>
<protein>
    <submittedName>
        <fullName evidence="2">Alkylhydroperoxidase AhpD family core domain-containing protein</fullName>
    </submittedName>
</protein>
<keyword evidence="3" id="KW-1185">Reference proteome</keyword>
<evidence type="ECO:0000313" key="2">
    <source>
        <dbReference type="EMBL" id="SFR11219.1"/>
    </source>
</evidence>
<dbReference type="Pfam" id="PF02627">
    <property type="entry name" value="CMD"/>
    <property type="match status" value="1"/>
</dbReference>
<name>A0A1I6E0D7_9FIRM</name>
<keyword evidence="2" id="KW-0575">Peroxidase</keyword>
<dbReference type="STRING" id="39060.SAMN05660706_12261"/>
<evidence type="ECO:0000313" key="3">
    <source>
        <dbReference type="Proteomes" id="UP000199584"/>
    </source>
</evidence>
<dbReference type="Proteomes" id="UP000199584">
    <property type="component" value="Unassembled WGS sequence"/>
</dbReference>
<dbReference type="RefSeq" id="WP_165608317.1">
    <property type="nucleotide sequence ID" value="NZ_FOYM01000022.1"/>
</dbReference>
<dbReference type="PANTHER" id="PTHR33930:SF8">
    <property type="entry name" value="4-CARBOXYMUCONOLACTONE DECARBOXYLASE"/>
    <property type="match status" value="1"/>
</dbReference>
<feature type="domain" description="Carboxymuconolactone decarboxylase-like" evidence="1">
    <location>
        <begin position="52"/>
        <end position="100"/>
    </location>
</feature>
<gene>
    <name evidence="2" type="ORF">SAMN05660706_12261</name>
</gene>
<keyword evidence="2" id="KW-0560">Oxidoreductase</keyword>
<dbReference type="SUPFAM" id="SSF69118">
    <property type="entry name" value="AhpD-like"/>
    <property type="match status" value="1"/>
</dbReference>
<reference evidence="3" key="1">
    <citation type="submission" date="2016-10" db="EMBL/GenBank/DDBJ databases">
        <authorList>
            <person name="Varghese N."/>
            <person name="Submissions S."/>
        </authorList>
    </citation>
    <scope>NUCLEOTIDE SEQUENCE [LARGE SCALE GENOMIC DNA]</scope>
    <source>
        <strain evidence="3">DSM 3669</strain>
    </source>
</reference>
<evidence type="ECO:0000259" key="1">
    <source>
        <dbReference type="Pfam" id="PF02627"/>
    </source>
</evidence>
<accession>A0A1I6E0D7</accession>
<dbReference type="EMBL" id="FOYM01000022">
    <property type="protein sequence ID" value="SFR11219.1"/>
    <property type="molecule type" value="Genomic_DNA"/>
</dbReference>
<organism evidence="2 3">
    <name type="scientific">Desulfoscipio geothermicus DSM 3669</name>
    <dbReference type="NCBI Taxonomy" id="1121426"/>
    <lineage>
        <taxon>Bacteria</taxon>
        <taxon>Bacillati</taxon>
        <taxon>Bacillota</taxon>
        <taxon>Clostridia</taxon>
        <taxon>Eubacteriales</taxon>
        <taxon>Desulfallaceae</taxon>
        <taxon>Desulfoscipio</taxon>
    </lineage>
</organism>
<dbReference type="InterPro" id="IPR003779">
    <property type="entry name" value="CMD-like"/>
</dbReference>